<dbReference type="RefSeq" id="WP_041975373.1">
    <property type="nucleotide sequence ID" value="NZ_CBXV010000004.1"/>
</dbReference>
<dbReference type="Gene3D" id="1.10.10.10">
    <property type="entry name" value="Winged helix-like DNA-binding domain superfamily/Winged helix DNA-binding domain"/>
    <property type="match status" value="1"/>
</dbReference>
<keyword evidence="2" id="KW-0238">DNA-binding</keyword>
<keyword evidence="3" id="KW-0804">Transcription</keyword>
<dbReference type="EMBL" id="CBXV010000004">
    <property type="protein sequence ID" value="CDM65381.1"/>
    <property type="molecule type" value="Genomic_DNA"/>
</dbReference>
<keyword evidence="6" id="KW-1185">Reference proteome</keyword>
<dbReference type="Pfam" id="PF01638">
    <property type="entry name" value="HxlR"/>
    <property type="match status" value="1"/>
</dbReference>
<name>A0A0B6WWA6_9BACT</name>
<feature type="domain" description="HTH hxlR-type" evidence="4">
    <location>
        <begin position="15"/>
        <end position="115"/>
    </location>
</feature>
<dbReference type="InterPro" id="IPR002577">
    <property type="entry name" value="HTH_HxlR"/>
</dbReference>
<reference evidence="5 6" key="1">
    <citation type="submission" date="2013-12" db="EMBL/GenBank/DDBJ databases">
        <authorList>
            <person name="Stott M."/>
        </authorList>
    </citation>
    <scope>NUCLEOTIDE SEQUENCE [LARGE SCALE GENOMIC DNA]</scope>
    <source>
        <strain evidence="5 6">K22</strain>
    </source>
</reference>
<sequence>MKARGKIAPAESPLRPTVSRMVEDVIGCKWTLTIIELIRQGVCRPGAIERSIEGLTAKVMNERLRKLVRYRIIERCAYPEIPPRVEYRLTSFGQKFVRILDAIQELERECVAEKEAIVNEIKRRKGAPA</sequence>
<dbReference type="Proteomes" id="UP000031518">
    <property type="component" value="Unassembled WGS sequence"/>
</dbReference>
<gene>
    <name evidence="5" type="ORF">PYK22_01380</name>
</gene>
<dbReference type="InterPro" id="IPR036388">
    <property type="entry name" value="WH-like_DNA-bd_sf"/>
</dbReference>
<dbReference type="PROSITE" id="PS51118">
    <property type="entry name" value="HTH_HXLR"/>
    <property type="match status" value="1"/>
</dbReference>
<dbReference type="InterPro" id="IPR036390">
    <property type="entry name" value="WH_DNA-bd_sf"/>
</dbReference>
<evidence type="ECO:0000256" key="3">
    <source>
        <dbReference type="ARBA" id="ARBA00023163"/>
    </source>
</evidence>
<evidence type="ECO:0000256" key="1">
    <source>
        <dbReference type="ARBA" id="ARBA00023015"/>
    </source>
</evidence>
<evidence type="ECO:0000259" key="4">
    <source>
        <dbReference type="PROSITE" id="PS51118"/>
    </source>
</evidence>
<evidence type="ECO:0000256" key="2">
    <source>
        <dbReference type="ARBA" id="ARBA00023125"/>
    </source>
</evidence>
<dbReference type="AlphaFoldDB" id="A0A0B6WWA6"/>
<dbReference type="GO" id="GO:0003677">
    <property type="term" value="F:DNA binding"/>
    <property type="evidence" value="ECO:0007669"/>
    <property type="project" value="UniProtKB-KW"/>
</dbReference>
<dbReference type="OrthoDB" id="9791143at2"/>
<proteinExistence type="predicted"/>
<protein>
    <submittedName>
        <fullName evidence="5">Transcriptional regulator, HxlR family</fullName>
    </submittedName>
</protein>
<reference evidence="5 6" key="2">
    <citation type="submission" date="2015-01" db="EMBL/GenBank/DDBJ databases">
        <title>Complete genome sequence of Pyrinomonas methylaliphatogenes type strain K22T.</title>
        <authorList>
            <person name="Lee K.C.Y."/>
            <person name="Power J.F."/>
            <person name="Dunfield P.F."/>
            <person name="Morgan X.C."/>
            <person name="Huttenhower C."/>
            <person name="Stott M.B."/>
        </authorList>
    </citation>
    <scope>NUCLEOTIDE SEQUENCE [LARGE SCALE GENOMIC DNA]</scope>
    <source>
        <strain evidence="5 6">K22</strain>
    </source>
</reference>
<dbReference type="PANTHER" id="PTHR33204:SF37">
    <property type="entry name" value="HTH-TYPE TRANSCRIPTIONAL REGULATOR YODB"/>
    <property type="match status" value="1"/>
</dbReference>
<evidence type="ECO:0000313" key="5">
    <source>
        <dbReference type="EMBL" id="CDM65381.1"/>
    </source>
</evidence>
<accession>A0A0B6WWA6</accession>
<keyword evidence="1" id="KW-0805">Transcription regulation</keyword>
<dbReference type="PANTHER" id="PTHR33204">
    <property type="entry name" value="TRANSCRIPTIONAL REGULATOR, MARR FAMILY"/>
    <property type="match status" value="1"/>
</dbReference>
<organism evidence="5 6">
    <name type="scientific">Pyrinomonas methylaliphatogenes</name>
    <dbReference type="NCBI Taxonomy" id="454194"/>
    <lineage>
        <taxon>Bacteria</taxon>
        <taxon>Pseudomonadati</taxon>
        <taxon>Acidobacteriota</taxon>
        <taxon>Blastocatellia</taxon>
        <taxon>Blastocatellales</taxon>
        <taxon>Pyrinomonadaceae</taxon>
        <taxon>Pyrinomonas</taxon>
    </lineage>
</organism>
<dbReference type="SUPFAM" id="SSF46785">
    <property type="entry name" value="Winged helix' DNA-binding domain"/>
    <property type="match status" value="1"/>
</dbReference>
<evidence type="ECO:0000313" key="6">
    <source>
        <dbReference type="Proteomes" id="UP000031518"/>
    </source>
</evidence>